<evidence type="ECO:0000313" key="1">
    <source>
        <dbReference type="EMBL" id="MCW3784630.1"/>
    </source>
</evidence>
<comment type="caution">
    <text evidence="1">The sequence shown here is derived from an EMBL/GenBank/DDBJ whole genome shotgun (WGS) entry which is preliminary data.</text>
</comment>
<gene>
    <name evidence="1" type="ORF">OM960_24250</name>
</gene>
<reference evidence="1 2" key="1">
    <citation type="submission" date="2022-10" db="EMBL/GenBank/DDBJ databases">
        <title>Defluviimonas sp. CAU 1641 isolated from mud.</title>
        <authorList>
            <person name="Kim W."/>
        </authorList>
    </citation>
    <scope>NUCLEOTIDE SEQUENCE [LARGE SCALE GENOMIC DNA]</scope>
    <source>
        <strain evidence="1 2">CAU 1641</strain>
    </source>
</reference>
<protein>
    <recommendedName>
        <fullName evidence="3">SLC13 family permease</fullName>
    </recommendedName>
</protein>
<sequence>MTGYEPYLALAVVLLLFAAFLFERFAPDVAAAGAAALFIVFGFVPTNENGGAIVGHGSGGMIRLRAA</sequence>
<organism evidence="1 2">
    <name type="scientific">Defluviimonas salinarum</name>
    <dbReference type="NCBI Taxonomy" id="2992147"/>
    <lineage>
        <taxon>Bacteria</taxon>
        <taxon>Pseudomonadati</taxon>
        <taxon>Pseudomonadota</taxon>
        <taxon>Alphaproteobacteria</taxon>
        <taxon>Rhodobacterales</taxon>
        <taxon>Paracoccaceae</taxon>
        <taxon>Albidovulum</taxon>
    </lineage>
</organism>
<accession>A0ABT3JB12</accession>
<dbReference type="Proteomes" id="UP001207582">
    <property type="component" value="Unassembled WGS sequence"/>
</dbReference>
<keyword evidence="2" id="KW-1185">Reference proteome</keyword>
<evidence type="ECO:0008006" key="3">
    <source>
        <dbReference type="Google" id="ProtNLM"/>
    </source>
</evidence>
<evidence type="ECO:0000313" key="2">
    <source>
        <dbReference type="Proteomes" id="UP001207582"/>
    </source>
</evidence>
<name>A0ABT3JB12_9RHOB</name>
<dbReference type="EMBL" id="JAPDOG010000053">
    <property type="protein sequence ID" value="MCW3784630.1"/>
    <property type="molecule type" value="Genomic_DNA"/>
</dbReference>
<proteinExistence type="predicted"/>